<dbReference type="Proteomes" id="UP000501726">
    <property type="component" value="Chromosome"/>
</dbReference>
<dbReference type="Gene3D" id="3.30.70.270">
    <property type="match status" value="1"/>
</dbReference>
<dbReference type="InterPro" id="IPR001126">
    <property type="entry name" value="UmuC"/>
</dbReference>
<dbReference type="InterPro" id="IPR043128">
    <property type="entry name" value="Rev_trsase/Diguanyl_cyclase"/>
</dbReference>
<keyword evidence="8" id="KW-1185">Reference proteome</keyword>
<dbReference type="GO" id="GO:0003684">
    <property type="term" value="F:damaged DNA binding"/>
    <property type="evidence" value="ECO:0007669"/>
    <property type="project" value="InterPro"/>
</dbReference>
<dbReference type="InterPro" id="IPR043502">
    <property type="entry name" value="DNA/RNA_pol_sf"/>
</dbReference>
<dbReference type="CDD" id="cd01700">
    <property type="entry name" value="PolY_Pol_V_umuC"/>
    <property type="match status" value="1"/>
</dbReference>
<dbReference type="AlphaFoldDB" id="A0A6F8PVN6"/>
<keyword evidence="5" id="KW-0742">SOS response</keyword>
<feature type="domain" description="UmuC" evidence="6">
    <location>
        <begin position="11"/>
        <end position="219"/>
    </location>
</feature>
<dbReference type="KEGG" id="tse:THMIRHAS_15760"/>
<keyword evidence="2" id="KW-0227">DNA damage</keyword>
<evidence type="ECO:0000256" key="5">
    <source>
        <dbReference type="ARBA" id="ARBA00023236"/>
    </source>
</evidence>
<evidence type="ECO:0000256" key="4">
    <source>
        <dbReference type="ARBA" id="ARBA00023204"/>
    </source>
</evidence>
<dbReference type="PANTHER" id="PTHR11076:SF34">
    <property type="entry name" value="PROTEIN UMUC"/>
    <property type="match status" value="1"/>
</dbReference>
<dbReference type="EMBL" id="AP021889">
    <property type="protein sequence ID" value="BBP46203.1"/>
    <property type="molecule type" value="Genomic_DNA"/>
</dbReference>
<dbReference type="GO" id="GO:0006281">
    <property type="term" value="P:DNA repair"/>
    <property type="evidence" value="ECO:0007669"/>
    <property type="project" value="UniProtKB-KW"/>
</dbReference>
<sequence>MANHNTQRPIFALVDGNAFYASCQIVFNPSLATRPVVVLSNNDGCIVAANQIAKDLNQELLAKLGDLGSGGNRAAHPKSMMFQPYFKVKWLLDKHRAAVFSSNYELYADMSNRMHRLLAEMAPKQEIYSIDESFLDLSGLQTSYNLSEYGQLIKTRVQQELGLPVAVGIGHSKTLAKLANHLAKKQPQNHGVLDLTVLDKHALEALLAQVDINNLWGIGKNLALKLRADGIQTALALRQANPKILRKKYTVVMERIIQELNGESCLPLESLASAKKQLISSRSFGQPQSDYHSVEQAVVSHTLNAAHKLRRQNSVCQILHLYLRTNPFSDTAQYHPHHQIGLVYPSDNSILLSKLARRALRSIWRDGFAYHKVGVMLSEITPKGAFQQDLFAQSPKYSANPQQEKLMQTLDQINQTQGRNTLFFAAQGIPQKNAWQMKRLRMSPRYTTRWDEILTVR</sequence>
<dbReference type="Pfam" id="PF13438">
    <property type="entry name" value="DUF4113"/>
    <property type="match status" value="1"/>
</dbReference>
<protein>
    <submittedName>
        <fullName evidence="7">Protein UmuC</fullName>
    </submittedName>
</protein>
<evidence type="ECO:0000256" key="1">
    <source>
        <dbReference type="ARBA" id="ARBA00010945"/>
    </source>
</evidence>
<evidence type="ECO:0000256" key="3">
    <source>
        <dbReference type="ARBA" id="ARBA00023199"/>
    </source>
</evidence>
<dbReference type="GO" id="GO:0003887">
    <property type="term" value="F:DNA-directed DNA polymerase activity"/>
    <property type="evidence" value="ECO:0007669"/>
    <property type="project" value="TreeGrafter"/>
</dbReference>
<dbReference type="SUPFAM" id="SSF56672">
    <property type="entry name" value="DNA/RNA polymerases"/>
    <property type="match status" value="2"/>
</dbReference>
<name>A0A6F8PVN6_9GAMM</name>
<proteinExistence type="inferred from homology"/>
<comment type="similarity">
    <text evidence="1">Belongs to the DNA polymerase type-Y family.</text>
</comment>
<evidence type="ECO:0000256" key="2">
    <source>
        <dbReference type="ARBA" id="ARBA00022763"/>
    </source>
</evidence>
<evidence type="ECO:0000313" key="7">
    <source>
        <dbReference type="EMBL" id="BBP46203.1"/>
    </source>
</evidence>
<dbReference type="Gene3D" id="3.40.1170.60">
    <property type="match status" value="1"/>
</dbReference>
<dbReference type="Pfam" id="PF00817">
    <property type="entry name" value="IMS"/>
    <property type="match status" value="2"/>
</dbReference>
<dbReference type="PANTHER" id="PTHR11076">
    <property type="entry name" value="DNA REPAIR POLYMERASE UMUC / TRANSFERASE FAMILY MEMBER"/>
    <property type="match status" value="1"/>
</dbReference>
<keyword evidence="3" id="KW-0741">SOS mutagenesis</keyword>
<dbReference type="Gene3D" id="1.10.150.20">
    <property type="entry name" value="5' to 3' exonuclease, C-terminal subdomain"/>
    <property type="match status" value="1"/>
</dbReference>
<dbReference type="PROSITE" id="PS50173">
    <property type="entry name" value="UMUC"/>
    <property type="match status" value="1"/>
</dbReference>
<dbReference type="RefSeq" id="WP_173272582.1">
    <property type="nucleotide sequence ID" value="NZ_AP021889.1"/>
</dbReference>
<dbReference type="GO" id="GO:0009432">
    <property type="term" value="P:SOS response"/>
    <property type="evidence" value="ECO:0007669"/>
    <property type="project" value="UniProtKB-KW"/>
</dbReference>
<accession>A0A6F8PVN6</accession>
<dbReference type="Pfam" id="PF11799">
    <property type="entry name" value="IMS_C"/>
    <property type="match status" value="1"/>
</dbReference>
<reference evidence="8" key="1">
    <citation type="submission" date="2019-11" db="EMBL/GenBank/DDBJ databases">
        <title>Isolation and characterization of two novel species in the genus Thiomicrorhabdus.</title>
        <authorList>
            <person name="Mochizuki J."/>
            <person name="Kojima H."/>
            <person name="Fukui M."/>
        </authorList>
    </citation>
    <scope>NUCLEOTIDE SEQUENCE [LARGE SCALE GENOMIC DNA]</scope>
    <source>
        <strain evidence="8">aks77</strain>
    </source>
</reference>
<keyword evidence="4" id="KW-0234">DNA repair</keyword>
<dbReference type="GO" id="GO:0042276">
    <property type="term" value="P:error-prone translesion synthesis"/>
    <property type="evidence" value="ECO:0007669"/>
    <property type="project" value="TreeGrafter"/>
</dbReference>
<dbReference type="InterPro" id="IPR050116">
    <property type="entry name" value="DNA_polymerase-Y"/>
</dbReference>
<gene>
    <name evidence="7" type="primary">umuC</name>
    <name evidence="7" type="ORF">THMIRHAS_15760</name>
</gene>
<dbReference type="GO" id="GO:0005829">
    <property type="term" value="C:cytosol"/>
    <property type="evidence" value="ECO:0007669"/>
    <property type="project" value="TreeGrafter"/>
</dbReference>
<evidence type="ECO:0000259" key="6">
    <source>
        <dbReference type="PROSITE" id="PS50173"/>
    </source>
</evidence>
<organism evidence="7 8">
    <name type="scientific">Thiosulfatimonas sediminis</name>
    <dbReference type="NCBI Taxonomy" id="2675054"/>
    <lineage>
        <taxon>Bacteria</taxon>
        <taxon>Pseudomonadati</taxon>
        <taxon>Pseudomonadota</taxon>
        <taxon>Gammaproteobacteria</taxon>
        <taxon>Thiotrichales</taxon>
        <taxon>Piscirickettsiaceae</taxon>
        <taxon>Thiosulfatimonas</taxon>
    </lineage>
</organism>
<dbReference type="InterPro" id="IPR025188">
    <property type="entry name" value="DUF4113"/>
</dbReference>
<evidence type="ECO:0000313" key="8">
    <source>
        <dbReference type="Proteomes" id="UP000501726"/>
    </source>
</evidence>
<dbReference type="InterPro" id="IPR017961">
    <property type="entry name" value="DNA_pol_Y-fam_little_finger"/>
</dbReference>